<protein>
    <submittedName>
        <fullName evidence="1">Uncharacterized protein</fullName>
    </submittedName>
</protein>
<dbReference type="EMBL" id="AP026966">
    <property type="protein sequence ID" value="BDT60309.1"/>
    <property type="molecule type" value="Genomic_DNA"/>
</dbReference>
<keyword evidence="2" id="KW-1185">Reference proteome</keyword>
<gene>
    <name evidence="1" type="ORF">MasN3_38030</name>
</gene>
<evidence type="ECO:0000313" key="1">
    <source>
        <dbReference type="EMBL" id="BDT60309.1"/>
    </source>
</evidence>
<sequence>MPATGTPAAMDNPPCTADAHAKTLGQALVEKGIEGIGKASAVLGLPGDPFNTRRLNQSVCMDLCVIVPQGASFTAKGGVSDPYGWRGDLPAGLPELVNPGNWWAIIGPSVESTARGDVVCYTAKNWSHNLERHVGIEVKY</sequence>
<reference evidence="1" key="1">
    <citation type="submission" date="2022-11" db="EMBL/GenBank/DDBJ databases">
        <title>Isolation and characterization of PLA-degrading bacterium Massilia sp. from Antarctic soil.</title>
        <authorList>
            <person name="Sato K."/>
            <person name="Gomez-Fuentes C."/>
            <person name="Ahmad S.A."/>
            <person name="Zulkharnain A."/>
        </authorList>
    </citation>
    <scope>NUCLEOTIDE SEQUENCE</scope>
    <source>
        <strain evidence="1">N-3</strain>
    </source>
</reference>
<name>A0ABM8CAN0_9BURK</name>
<organism evidence="1 2">
    <name type="scientific">Massilia varians</name>
    <dbReference type="NCBI Taxonomy" id="457921"/>
    <lineage>
        <taxon>Bacteria</taxon>
        <taxon>Pseudomonadati</taxon>
        <taxon>Pseudomonadota</taxon>
        <taxon>Betaproteobacteria</taxon>
        <taxon>Burkholderiales</taxon>
        <taxon>Oxalobacteraceae</taxon>
        <taxon>Telluria group</taxon>
        <taxon>Massilia</taxon>
    </lineage>
</organism>
<dbReference type="Proteomes" id="UP001163336">
    <property type="component" value="Chromosome"/>
</dbReference>
<proteinExistence type="predicted"/>
<evidence type="ECO:0000313" key="2">
    <source>
        <dbReference type="Proteomes" id="UP001163336"/>
    </source>
</evidence>
<accession>A0ABM8CAN0</accession>